<evidence type="ECO:0000313" key="3">
    <source>
        <dbReference type="Proteomes" id="UP001049176"/>
    </source>
</evidence>
<dbReference type="OrthoDB" id="4062651at2759"/>
<reference evidence="2" key="1">
    <citation type="journal article" date="2021" name="Genome Biol. Evol.">
        <title>The assembled and annotated genome of the fairy-ring fungus Marasmius oreades.</title>
        <authorList>
            <person name="Hiltunen M."/>
            <person name="Ament-Velasquez S.L."/>
            <person name="Johannesson H."/>
        </authorList>
    </citation>
    <scope>NUCLEOTIDE SEQUENCE</scope>
    <source>
        <strain evidence="2">03SP1</strain>
    </source>
</reference>
<dbReference type="Gene3D" id="1.10.510.10">
    <property type="entry name" value="Transferase(Phosphotransferase) domain 1"/>
    <property type="match status" value="1"/>
</dbReference>
<accession>A0A9P7RM56</accession>
<feature type="domain" description="Protein kinase" evidence="1">
    <location>
        <begin position="195"/>
        <end position="471"/>
    </location>
</feature>
<dbReference type="Pfam" id="PF07714">
    <property type="entry name" value="PK_Tyr_Ser-Thr"/>
    <property type="match status" value="1"/>
</dbReference>
<dbReference type="InterPro" id="IPR001245">
    <property type="entry name" value="Ser-Thr/Tyr_kinase_cat_dom"/>
</dbReference>
<protein>
    <recommendedName>
        <fullName evidence="1">Protein kinase domain-containing protein</fullName>
    </recommendedName>
</protein>
<proteinExistence type="predicted"/>
<evidence type="ECO:0000313" key="2">
    <source>
        <dbReference type="EMBL" id="KAG7085867.1"/>
    </source>
</evidence>
<dbReference type="InterPro" id="IPR051681">
    <property type="entry name" value="Ser/Thr_Kinases-Pseudokinases"/>
</dbReference>
<dbReference type="KEGG" id="more:E1B28_003400"/>
<name>A0A9P7RM56_9AGAR</name>
<organism evidence="2 3">
    <name type="scientific">Marasmius oreades</name>
    <name type="common">fairy-ring Marasmius</name>
    <dbReference type="NCBI Taxonomy" id="181124"/>
    <lineage>
        <taxon>Eukaryota</taxon>
        <taxon>Fungi</taxon>
        <taxon>Dikarya</taxon>
        <taxon>Basidiomycota</taxon>
        <taxon>Agaricomycotina</taxon>
        <taxon>Agaricomycetes</taxon>
        <taxon>Agaricomycetidae</taxon>
        <taxon>Agaricales</taxon>
        <taxon>Marasmiineae</taxon>
        <taxon>Marasmiaceae</taxon>
        <taxon>Marasmius</taxon>
    </lineage>
</organism>
<dbReference type="RefSeq" id="XP_043002338.1">
    <property type="nucleotide sequence ID" value="XM_043160382.1"/>
</dbReference>
<dbReference type="GO" id="GO:0004674">
    <property type="term" value="F:protein serine/threonine kinase activity"/>
    <property type="evidence" value="ECO:0007669"/>
    <property type="project" value="TreeGrafter"/>
</dbReference>
<dbReference type="Proteomes" id="UP001049176">
    <property type="component" value="Chromosome 11"/>
</dbReference>
<dbReference type="SUPFAM" id="SSF56112">
    <property type="entry name" value="Protein kinase-like (PK-like)"/>
    <property type="match status" value="1"/>
</dbReference>
<gene>
    <name evidence="2" type="ORF">E1B28_003400</name>
</gene>
<dbReference type="InterPro" id="IPR011009">
    <property type="entry name" value="Kinase-like_dom_sf"/>
</dbReference>
<comment type="caution">
    <text evidence="2">The sequence shown here is derived from an EMBL/GenBank/DDBJ whole genome shotgun (WGS) entry which is preliminary data.</text>
</comment>
<dbReference type="PROSITE" id="PS50011">
    <property type="entry name" value="PROTEIN_KINASE_DOM"/>
    <property type="match status" value="1"/>
</dbReference>
<dbReference type="AlphaFoldDB" id="A0A9P7RM56"/>
<dbReference type="GeneID" id="66072476"/>
<dbReference type="GO" id="GO:0005524">
    <property type="term" value="F:ATP binding"/>
    <property type="evidence" value="ECO:0007669"/>
    <property type="project" value="InterPro"/>
</dbReference>
<dbReference type="PANTHER" id="PTHR44329">
    <property type="entry name" value="SERINE/THREONINE-PROTEIN KINASE TNNI3K-RELATED"/>
    <property type="match status" value="1"/>
</dbReference>
<keyword evidence="3" id="KW-1185">Reference proteome</keyword>
<sequence length="478" mass="54382">MATNNLFSHAKCMNFNNASFANIGHDQVNTDNRVYGTQNNNHGEGPQYNYSGKGQFINHGRDQNVNTGKGNFRLSENDVHEKPFRALGFGENRVLDRHVSEDNIKRNPFHQFNRPASRRPRTDAEILAWTRTIVGDEKRSNHLLTLRETKAEWALEDMQRASYSPDCDPSLKGSMLHVMIWLSEASGRCVQSHYNPNVQKLGSSPISSKGVSFADVWKGTIDGTSQAEVVSLKVVRPRYTSQVGEKLKRNMREIMRWRTLDHLNVVPFIGNFYFGSNPQEICLVTPWMENGNLVEYLRRNPTDSDLKRFSFAWDVASGLDYLHESSITHGNLKGHNVLITPDEVACLTDFGLFDILDAGYIRPTPWCAPEVLVEGSISQKSDIYAYGCVCHEIFAGRTPFHNLSEDELYHAIVFQNQLPERPLEVDAPMLWELMEQCWSTDPSSRPTASDMVKSLQEMVSLFNSQNDDPFFFEDFRGS</sequence>
<dbReference type="EMBL" id="CM032191">
    <property type="protein sequence ID" value="KAG7085867.1"/>
    <property type="molecule type" value="Genomic_DNA"/>
</dbReference>
<evidence type="ECO:0000259" key="1">
    <source>
        <dbReference type="PROSITE" id="PS50011"/>
    </source>
</evidence>
<dbReference type="InterPro" id="IPR000719">
    <property type="entry name" value="Prot_kinase_dom"/>
</dbReference>